<dbReference type="EMBL" id="SEOQ01000797">
    <property type="protein sequence ID" value="TFY56814.1"/>
    <property type="molecule type" value="Genomic_DNA"/>
</dbReference>
<feature type="non-terminal residue" evidence="3">
    <location>
        <position position="1"/>
    </location>
</feature>
<dbReference type="OrthoDB" id="201504at2759"/>
<dbReference type="InterPro" id="IPR010721">
    <property type="entry name" value="UstE-like"/>
</dbReference>
<feature type="transmembrane region" description="Helical" evidence="2">
    <location>
        <begin position="641"/>
        <end position="660"/>
    </location>
</feature>
<dbReference type="PANTHER" id="PTHR32251:SF23">
    <property type="entry name" value="3-OXO-5-ALPHA-STEROID 4-DEHYDROGENASE (DUF1295)"/>
    <property type="match status" value="1"/>
</dbReference>
<dbReference type="AlphaFoldDB" id="A0A4Y9Y2V7"/>
<feature type="transmembrane region" description="Helical" evidence="2">
    <location>
        <begin position="284"/>
        <end position="306"/>
    </location>
</feature>
<feature type="transmembrane region" description="Helical" evidence="2">
    <location>
        <begin position="406"/>
        <end position="426"/>
    </location>
</feature>
<comment type="caution">
    <text evidence="3">The sequence shown here is derived from an EMBL/GenBank/DDBJ whole genome shotgun (WGS) entry which is preliminary data.</text>
</comment>
<keyword evidence="4" id="KW-1185">Reference proteome</keyword>
<sequence>EAFFADVRDAFWMGDAAFDVRGNAKRGRLPELVWTPMGDGWRSEGFDRYLRAVYFVRSFRGDVVGEYMRVNGRLEGDPVEFGMSFYIGLSGLMRAFWDDFDPSDTEEGYCRQRISAAVNEAKDIKKGGEPRTWLMIQAFKGPPRVRYGYDDELQSDVSSSSTDGDNEDHIQPPSRSAPTARPIRVPRDNGLPCNHAQSRGSNGKRHGVARARHVSWAHPVHTEFRVPARNRLGAIGIRQPIAVAVSPSQSQSHLSRLLSALPVARCKEVIVQLRFQLKLSWTHAALFLALALVCALAFTLTLRFTVVDNIGRPSLFPLDKMATSHLPPALVYPIKLNLATIVTTYVLSLATGNVSQVDRLWTFLPLVYTTYWALLPLWPRSAESKSWFYLWPYVPVSADDKLVSEFSPRAVLMFGLVFLWMCRLSYNTWRRGLFSLTEEDYRWAVLRKKIPKFLFQIFNLAFIAIIQNMLLLLIAFPTYRAIREPSPLGLSDYALAATALTLLAMEFTADNQQFAYQTFKHAQVAEREQHRLRQWPGAQIAFTEADKKRGFVTRGLWAWSRHPNFFCEQSFWAVINLFPLLASPARVWQPKTTSVADALVALAPLAPSISLCILFVSSTIFTESITAAKYPKAYRAYQSRVAMFVPWLTPVWGALLNVYSGKAGKARVERLVWGQDLEVDLKGKGN</sequence>
<organism evidence="3 4">
    <name type="scientific">Dentipellis fragilis</name>
    <dbReference type="NCBI Taxonomy" id="205917"/>
    <lineage>
        <taxon>Eukaryota</taxon>
        <taxon>Fungi</taxon>
        <taxon>Dikarya</taxon>
        <taxon>Basidiomycota</taxon>
        <taxon>Agaricomycotina</taxon>
        <taxon>Agaricomycetes</taxon>
        <taxon>Russulales</taxon>
        <taxon>Hericiaceae</taxon>
        <taxon>Dentipellis</taxon>
    </lineage>
</organism>
<evidence type="ECO:0000256" key="2">
    <source>
        <dbReference type="SAM" id="Phobius"/>
    </source>
</evidence>
<name>A0A4Y9Y2V7_9AGAM</name>
<evidence type="ECO:0008006" key="5">
    <source>
        <dbReference type="Google" id="ProtNLM"/>
    </source>
</evidence>
<accession>A0A4Y9Y2V7</accession>
<dbReference type="Gene3D" id="1.20.120.1630">
    <property type="match status" value="1"/>
</dbReference>
<dbReference type="Proteomes" id="UP000298327">
    <property type="component" value="Unassembled WGS sequence"/>
</dbReference>
<feature type="transmembrane region" description="Helical" evidence="2">
    <location>
        <begin position="599"/>
        <end position="621"/>
    </location>
</feature>
<evidence type="ECO:0000313" key="3">
    <source>
        <dbReference type="EMBL" id="TFY56814.1"/>
    </source>
</evidence>
<reference evidence="3 4" key="1">
    <citation type="submission" date="2019-02" db="EMBL/GenBank/DDBJ databases">
        <title>Genome sequencing of the rare red list fungi Dentipellis fragilis.</title>
        <authorList>
            <person name="Buettner E."/>
            <person name="Kellner H."/>
        </authorList>
    </citation>
    <scope>NUCLEOTIDE SEQUENCE [LARGE SCALE GENOMIC DNA]</scope>
    <source>
        <strain evidence="3 4">DSM 105465</strain>
    </source>
</reference>
<protein>
    <recommendedName>
        <fullName evidence="5">Steroid 5-alpha reductase C-terminal domain-containing protein</fullName>
    </recommendedName>
</protein>
<keyword evidence="2" id="KW-1133">Transmembrane helix</keyword>
<feature type="region of interest" description="Disordered" evidence="1">
    <location>
        <begin position="154"/>
        <end position="187"/>
    </location>
</feature>
<gene>
    <name evidence="3" type="ORF">EVG20_g8782</name>
</gene>
<keyword evidence="2" id="KW-0472">Membrane</keyword>
<evidence type="ECO:0000256" key="1">
    <source>
        <dbReference type="SAM" id="MobiDB-lite"/>
    </source>
</evidence>
<keyword evidence="2" id="KW-0812">Transmembrane</keyword>
<feature type="transmembrane region" description="Helical" evidence="2">
    <location>
        <begin position="457"/>
        <end position="479"/>
    </location>
</feature>
<dbReference type="GO" id="GO:0016020">
    <property type="term" value="C:membrane"/>
    <property type="evidence" value="ECO:0007669"/>
    <property type="project" value="TreeGrafter"/>
</dbReference>
<feature type="transmembrane region" description="Helical" evidence="2">
    <location>
        <begin position="326"/>
        <end position="348"/>
    </location>
</feature>
<dbReference type="PANTHER" id="PTHR32251">
    <property type="entry name" value="3-OXO-5-ALPHA-STEROID 4-DEHYDROGENASE"/>
    <property type="match status" value="1"/>
</dbReference>
<proteinExistence type="predicted"/>
<evidence type="ECO:0000313" key="4">
    <source>
        <dbReference type="Proteomes" id="UP000298327"/>
    </source>
</evidence>
<dbReference type="Pfam" id="PF06966">
    <property type="entry name" value="DUF1295"/>
    <property type="match status" value="1"/>
</dbReference>
<feature type="transmembrane region" description="Helical" evidence="2">
    <location>
        <begin position="360"/>
        <end position="378"/>
    </location>
</feature>